<dbReference type="SUPFAM" id="SSF143011">
    <property type="entry name" value="RelE-like"/>
    <property type="match status" value="1"/>
</dbReference>
<evidence type="ECO:0000313" key="3">
    <source>
        <dbReference type="EMBL" id="MDO7929489.1"/>
    </source>
</evidence>
<comment type="similarity">
    <text evidence="1">Belongs to the RelE toxin family.</text>
</comment>
<keyword evidence="2" id="KW-1277">Toxin-antitoxin system</keyword>
<evidence type="ECO:0000256" key="1">
    <source>
        <dbReference type="ARBA" id="ARBA00006226"/>
    </source>
</evidence>
<dbReference type="InterPro" id="IPR007712">
    <property type="entry name" value="RelE/ParE_toxin"/>
</dbReference>
<name>A0ABT9CVG9_9PSED</name>
<dbReference type="InterPro" id="IPR035093">
    <property type="entry name" value="RelE/ParE_toxin_dom_sf"/>
</dbReference>
<accession>A0ABT9CVG9</accession>
<protein>
    <submittedName>
        <fullName evidence="3">Type II toxin-antitoxin system RelE/ParE family toxin</fullName>
    </submittedName>
</protein>
<dbReference type="RefSeq" id="WP_201018986.1">
    <property type="nucleotide sequence ID" value="NZ_JAUQOO010000020.1"/>
</dbReference>
<dbReference type="Proteomes" id="UP001223016">
    <property type="component" value="Unassembled WGS sequence"/>
</dbReference>
<dbReference type="Pfam" id="PF05016">
    <property type="entry name" value="ParE_toxin"/>
    <property type="match status" value="1"/>
</dbReference>
<proteinExistence type="inferred from homology"/>
<keyword evidence="4" id="KW-1185">Reference proteome</keyword>
<reference evidence="3 4" key="1">
    <citation type="submission" date="2023-07" db="EMBL/GenBank/DDBJ databases">
        <title>Identification of four novel Pseudomonas species associated with bacterial leaf spot of cucurbits.</title>
        <authorList>
            <person name="Fullem K.R."/>
        </authorList>
    </citation>
    <scope>NUCLEOTIDE SEQUENCE [LARGE SCALE GENOMIC DNA]</scope>
    <source>
        <strain evidence="3 4">KFB 138</strain>
    </source>
</reference>
<organism evidence="3 4">
    <name type="scientific">Pseudomonas serbiensis</name>
    <dbReference type="NCBI Taxonomy" id="3064350"/>
    <lineage>
        <taxon>Bacteria</taxon>
        <taxon>Pseudomonadati</taxon>
        <taxon>Pseudomonadota</taxon>
        <taxon>Gammaproteobacteria</taxon>
        <taxon>Pseudomonadales</taxon>
        <taxon>Pseudomonadaceae</taxon>
        <taxon>Pseudomonas</taxon>
    </lineage>
</organism>
<evidence type="ECO:0000256" key="2">
    <source>
        <dbReference type="ARBA" id="ARBA00022649"/>
    </source>
</evidence>
<dbReference type="EMBL" id="JAUQOO010000020">
    <property type="protein sequence ID" value="MDO7929489.1"/>
    <property type="molecule type" value="Genomic_DNA"/>
</dbReference>
<dbReference type="PANTHER" id="PTHR35601:SF1">
    <property type="entry name" value="TOXIN RELE"/>
    <property type="match status" value="1"/>
</dbReference>
<gene>
    <name evidence="3" type="ORF">Q6A51_22190</name>
</gene>
<dbReference type="PANTHER" id="PTHR35601">
    <property type="entry name" value="TOXIN RELE"/>
    <property type="match status" value="1"/>
</dbReference>
<dbReference type="Gene3D" id="3.30.2310.20">
    <property type="entry name" value="RelE-like"/>
    <property type="match status" value="1"/>
</dbReference>
<comment type="caution">
    <text evidence="3">The sequence shown here is derived from an EMBL/GenBank/DDBJ whole genome shotgun (WGS) entry which is preliminary data.</text>
</comment>
<sequence>MTSSPRQRNDKSVSHATGTYTLEFLIEAKKEYDDLDKTVQLQLLKKLRSRLLEPKVQADKLRDMPGCYKIKLRASGIRLVYEVIDARLVVSVIAVGRRDHEVAYQVARKRLN</sequence>
<evidence type="ECO:0000313" key="4">
    <source>
        <dbReference type="Proteomes" id="UP001223016"/>
    </source>
</evidence>